<dbReference type="InterPro" id="IPR036291">
    <property type="entry name" value="NAD(P)-bd_dom_sf"/>
</dbReference>
<evidence type="ECO:0000313" key="6">
    <source>
        <dbReference type="Proteomes" id="UP001596031"/>
    </source>
</evidence>
<evidence type="ECO:0000256" key="2">
    <source>
        <dbReference type="ARBA" id="ARBA00007637"/>
    </source>
</evidence>
<comment type="similarity">
    <text evidence="2">Belongs to the NAD(P)-dependent epimerase/dehydratase family.</text>
</comment>
<organism evidence="5 6">
    <name type="scientific">Massilia jejuensis</name>
    <dbReference type="NCBI Taxonomy" id="648894"/>
    <lineage>
        <taxon>Bacteria</taxon>
        <taxon>Pseudomonadati</taxon>
        <taxon>Pseudomonadota</taxon>
        <taxon>Betaproteobacteria</taxon>
        <taxon>Burkholderiales</taxon>
        <taxon>Oxalobacteraceae</taxon>
        <taxon>Telluria group</taxon>
        <taxon>Massilia</taxon>
    </lineage>
</organism>
<dbReference type="PANTHER" id="PTHR43000">
    <property type="entry name" value="DTDP-D-GLUCOSE 4,6-DEHYDRATASE-RELATED"/>
    <property type="match status" value="1"/>
</dbReference>
<dbReference type="Gene3D" id="3.40.50.720">
    <property type="entry name" value="NAD(P)-binding Rossmann-like Domain"/>
    <property type="match status" value="1"/>
</dbReference>
<dbReference type="Proteomes" id="UP001596031">
    <property type="component" value="Unassembled WGS sequence"/>
</dbReference>
<protein>
    <submittedName>
        <fullName evidence="5">NAD-dependent epimerase/dehydratase family protein</fullName>
    </submittedName>
</protein>
<reference evidence="6" key="1">
    <citation type="journal article" date="2019" name="Int. J. Syst. Evol. Microbiol.">
        <title>The Global Catalogue of Microorganisms (GCM) 10K type strain sequencing project: providing services to taxonomists for standard genome sequencing and annotation.</title>
        <authorList>
            <consortium name="The Broad Institute Genomics Platform"/>
            <consortium name="The Broad Institute Genome Sequencing Center for Infectious Disease"/>
            <person name="Wu L."/>
            <person name="Ma J."/>
        </authorList>
    </citation>
    <scope>NUCLEOTIDE SEQUENCE [LARGE SCALE GENOMIC DNA]</scope>
    <source>
        <strain evidence="6">CCUG 38813</strain>
    </source>
</reference>
<dbReference type="EMBL" id="JBHSMS010000006">
    <property type="protein sequence ID" value="MFC5509959.1"/>
    <property type="molecule type" value="Genomic_DNA"/>
</dbReference>
<dbReference type="RefSeq" id="WP_379716594.1">
    <property type="nucleotide sequence ID" value="NZ_JBHSMS010000006.1"/>
</dbReference>
<feature type="region of interest" description="Disordered" evidence="3">
    <location>
        <begin position="267"/>
        <end position="304"/>
    </location>
</feature>
<accession>A0ABW0PDL0</accession>
<evidence type="ECO:0000259" key="4">
    <source>
        <dbReference type="Pfam" id="PF01370"/>
    </source>
</evidence>
<dbReference type="SUPFAM" id="SSF51735">
    <property type="entry name" value="NAD(P)-binding Rossmann-fold domains"/>
    <property type="match status" value="1"/>
</dbReference>
<evidence type="ECO:0000256" key="3">
    <source>
        <dbReference type="SAM" id="MobiDB-lite"/>
    </source>
</evidence>
<dbReference type="Pfam" id="PF01370">
    <property type="entry name" value="Epimerase"/>
    <property type="match status" value="1"/>
</dbReference>
<feature type="domain" description="NAD-dependent epimerase/dehydratase" evidence="4">
    <location>
        <begin position="7"/>
        <end position="213"/>
    </location>
</feature>
<sequence length="304" mass="32672">MNKRRAFVTGASGYVGSRLARRLAADGWDVHVLLRAGSSLDALEGVALTVHRFGGAAPELVEIVREAAPDAVFHLAALFLAQHRPEQVDALVQANILFATQLAEAMAANGVRILVNTGTAWQHFGNRDYDPVNLYAATKQAFEAILSYYVNAHGLSVATLALFDTYGPHDPRPKLVSALWQAARTGAALSMSSGEEVLDMVYIDDVIEAFLAAELSLRAAGPVQLRYGVSSGAALRLTGLVAAFERATGLHVDARWGERPCRPREVMQPWTSFSPPPGWQPRVALEEGLRRSAPPGTPAMRGPG</sequence>
<name>A0ABW0PDL0_9BURK</name>
<keyword evidence="6" id="KW-1185">Reference proteome</keyword>
<evidence type="ECO:0000313" key="5">
    <source>
        <dbReference type="EMBL" id="MFC5509959.1"/>
    </source>
</evidence>
<dbReference type="InterPro" id="IPR001509">
    <property type="entry name" value="Epimerase_deHydtase"/>
</dbReference>
<evidence type="ECO:0000256" key="1">
    <source>
        <dbReference type="ARBA" id="ARBA00005125"/>
    </source>
</evidence>
<gene>
    <name evidence="5" type="ORF">ACFPOU_02315</name>
</gene>
<proteinExistence type="inferred from homology"/>
<comment type="caution">
    <text evidence="5">The sequence shown here is derived from an EMBL/GenBank/DDBJ whole genome shotgun (WGS) entry which is preliminary data.</text>
</comment>
<comment type="pathway">
    <text evidence="1">Bacterial outer membrane biogenesis; LPS O-antigen biosynthesis.</text>
</comment>